<sequence length="96" mass="10573">MGAAGHIQHQAVRRIERDHGGEAAEILQHPSQQGVVEVRSMGDDAQGGGPRPRVGQGQAGGQSRLRGERIDSRQPQRALDLLRQDDGRRILRRRVV</sequence>
<feature type="region of interest" description="Disordered" evidence="1">
    <location>
        <begin position="1"/>
        <end position="81"/>
    </location>
</feature>
<protein>
    <submittedName>
        <fullName evidence="2">Uncharacterized protein</fullName>
    </submittedName>
</protein>
<evidence type="ECO:0000256" key="1">
    <source>
        <dbReference type="SAM" id="MobiDB-lite"/>
    </source>
</evidence>
<gene>
    <name evidence="2" type="ORF">EQG53_09760</name>
</gene>
<dbReference type="Proteomes" id="UP000287388">
    <property type="component" value="Chromosome"/>
</dbReference>
<dbReference type="EMBL" id="CP035093">
    <property type="protein sequence ID" value="QAT14621.1"/>
    <property type="molecule type" value="Genomic_DNA"/>
</dbReference>
<feature type="compositionally biased region" description="Basic and acidic residues" evidence="1">
    <location>
        <begin position="13"/>
        <end position="22"/>
    </location>
</feature>
<evidence type="ECO:0000313" key="3">
    <source>
        <dbReference type="Proteomes" id="UP000287388"/>
    </source>
</evidence>
<name>A0A410NXN7_BREDI</name>
<reference evidence="2 3" key="1">
    <citation type="submission" date="2019-01" db="EMBL/GenBank/DDBJ databases">
        <title>Brevundimonas diminuta Genome sequencing and assembly.</title>
        <authorList>
            <person name="Chen H."/>
        </authorList>
    </citation>
    <scope>NUCLEOTIDE SEQUENCE [LARGE SCALE GENOMIC DNA]</scope>
    <source>
        <strain evidence="3">ATCC(B) 19146</strain>
    </source>
</reference>
<proteinExistence type="predicted"/>
<dbReference type="AlphaFoldDB" id="A0A410NXN7"/>
<feature type="compositionally biased region" description="Basic and acidic residues" evidence="1">
    <location>
        <begin position="65"/>
        <end position="81"/>
    </location>
</feature>
<organism evidence="2 3">
    <name type="scientific">Brevundimonas diminuta</name>
    <name type="common">Pseudomonas diminuta</name>
    <dbReference type="NCBI Taxonomy" id="293"/>
    <lineage>
        <taxon>Bacteria</taxon>
        <taxon>Pseudomonadati</taxon>
        <taxon>Pseudomonadota</taxon>
        <taxon>Alphaproteobacteria</taxon>
        <taxon>Caulobacterales</taxon>
        <taxon>Caulobacteraceae</taxon>
        <taxon>Brevundimonas</taxon>
    </lineage>
</organism>
<dbReference type="KEGG" id="bdm:EQG53_09760"/>
<accession>A0A410NXN7</accession>
<evidence type="ECO:0000313" key="2">
    <source>
        <dbReference type="EMBL" id="QAT14621.1"/>
    </source>
</evidence>